<evidence type="ECO:0000256" key="1">
    <source>
        <dbReference type="ARBA" id="ARBA00022679"/>
    </source>
</evidence>
<dbReference type="CDD" id="cd00830">
    <property type="entry name" value="KAS_III"/>
    <property type="match status" value="1"/>
</dbReference>
<accession>A0ABW5B7H1</accession>
<gene>
    <name evidence="5" type="ORF">ACFSKV_09655</name>
</gene>
<dbReference type="Pfam" id="PF08545">
    <property type="entry name" value="ACP_syn_III"/>
    <property type="match status" value="1"/>
</dbReference>
<dbReference type="RefSeq" id="WP_380801890.1">
    <property type="nucleotide sequence ID" value="NZ_JBHUIV010000016.1"/>
</dbReference>
<dbReference type="InterPro" id="IPR013751">
    <property type="entry name" value="ACP_syn_III_N"/>
</dbReference>
<dbReference type="Proteomes" id="UP001597414">
    <property type="component" value="Unassembled WGS sequence"/>
</dbReference>
<evidence type="ECO:0000259" key="3">
    <source>
        <dbReference type="Pfam" id="PF08541"/>
    </source>
</evidence>
<evidence type="ECO:0000313" key="6">
    <source>
        <dbReference type="Proteomes" id="UP001597414"/>
    </source>
</evidence>
<evidence type="ECO:0000313" key="5">
    <source>
        <dbReference type="EMBL" id="MFD2201833.1"/>
    </source>
</evidence>
<keyword evidence="2" id="KW-0012">Acyltransferase</keyword>
<dbReference type="SUPFAM" id="SSF53901">
    <property type="entry name" value="Thiolase-like"/>
    <property type="match status" value="1"/>
</dbReference>
<dbReference type="EMBL" id="JBHUIV010000016">
    <property type="protein sequence ID" value="MFD2201833.1"/>
    <property type="molecule type" value="Genomic_DNA"/>
</dbReference>
<evidence type="ECO:0000259" key="4">
    <source>
        <dbReference type="Pfam" id="PF08545"/>
    </source>
</evidence>
<sequence length="358" mass="39708">MLLSSHQHIKIKGLAVAVPSVRIPVESYYPIFGEENVQKFSEMAGVKQVTRAINEQTASDLGYEAARELLLTKEIDKKKIGVLVFVSQKPDYRSPATSFVLQQRLGLDKDVMCLDINLACSGFVYGLQTTLSLLTNSTKQHALLITADTSYKTLSPEDRTMIMLFGDSGSAVLLEKNISYKETFQFGLRSNGAKFKSIITPAGAFRNMDLPNKVETWSDGINRSDYNTHMKGMDVFGFSITDVPALLKDFLSTTGKAVEDFDVFALHQANLYILKQISRKLKIPFEKIPVSIDRFGNNSSNSVPLVLCDHFQGKEEKLKVFISGFGAGLSWACGAIEIDTKDILPLITSDAYYQEGKI</sequence>
<dbReference type="PANTHER" id="PTHR34069:SF2">
    <property type="entry name" value="BETA-KETOACYL-[ACYL-CARRIER-PROTEIN] SYNTHASE III"/>
    <property type="match status" value="1"/>
</dbReference>
<evidence type="ECO:0000256" key="2">
    <source>
        <dbReference type="ARBA" id="ARBA00023315"/>
    </source>
</evidence>
<name>A0ABW5B7H1_9BACT</name>
<dbReference type="Pfam" id="PF08541">
    <property type="entry name" value="ACP_syn_III_C"/>
    <property type="match status" value="1"/>
</dbReference>
<dbReference type="Gene3D" id="3.40.47.10">
    <property type="match status" value="1"/>
</dbReference>
<feature type="domain" description="Beta-ketoacyl-[acyl-carrier-protein] synthase III C-terminal" evidence="3">
    <location>
        <begin position="252"/>
        <end position="337"/>
    </location>
</feature>
<reference evidence="6" key="1">
    <citation type="journal article" date="2019" name="Int. J. Syst. Evol. Microbiol.">
        <title>The Global Catalogue of Microorganisms (GCM) 10K type strain sequencing project: providing services to taxonomists for standard genome sequencing and annotation.</title>
        <authorList>
            <consortium name="The Broad Institute Genomics Platform"/>
            <consortium name="The Broad Institute Genome Sequencing Center for Infectious Disease"/>
            <person name="Wu L."/>
            <person name="Ma J."/>
        </authorList>
    </citation>
    <scope>NUCLEOTIDE SEQUENCE [LARGE SCALE GENOMIC DNA]</scope>
    <source>
        <strain evidence="6">KCTC 19812</strain>
    </source>
</reference>
<feature type="domain" description="Beta-ketoacyl-[acyl-carrier-protein] synthase III N-terminal" evidence="4">
    <location>
        <begin position="114"/>
        <end position="192"/>
    </location>
</feature>
<protein>
    <submittedName>
        <fullName evidence="5">3-oxoacyl-ACP synthase III family protein</fullName>
    </submittedName>
</protein>
<keyword evidence="1" id="KW-0808">Transferase</keyword>
<keyword evidence="6" id="KW-1185">Reference proteome</keyword>
<comment type="caution">
    <text evidence="5">The sequence shown here is derived from an EMBL/GenBank/DDBJ whole genome shotgun (WGS) entry which is preliminary data.</text>
</comment>
<proteinExistence type="predicted"/>
<dbReference type="PANTHER" id="PTHR34069">
    <property type="entry name" value="3-OXOACYL-[ACYL-CARRIER-PROTEIN] SYNTHASE 3"/>
    <property type="match status" value="1"/>
</dbReference>
<organism evidence="5 6">
    <name type="scientific">Shivajiella indica</name>
    <dbReference type="NCBI Taxonomy" id="872115"/>
    <lineage>
        <taxon>Bacteria</taxon>
        <taxon>Pseudomonadati</taxon>
        <taxon>Bacteroidota</taxon>
        <taxon>Cytophagia</taxon>
        <taxon>Cytophagales</taxon>
        <taxon>Cyclobacteriaceae</taxon>
        <taxon>Shivajiella</taxon>
    </lineage>
</organism>
<dbReference type="InterPro" id="IPR016039">
    <property type="entry name" value="Thiolase-like"/>
</dbReference>
<dbReference type="InterPro" id="IPR013747">
    <property type="entry name" value="ACP_syn_III_C"/>
</dbReference>